<keyword evidence="2" id="KW-1133">Transmembrane helix</keyword>
<feature type="transmembrane region" description="Helical" evidence="2">
    <location>
        <begin position="9"/>
        <end position="28"/>
    </location>
</feature>
<evidence type="ECO:0000256" key="2">
    <source>
        <dbReference type="SAM" id="Phobius"/>
    </source>
</evidence>
<evidence type="ECO:0000313" key="4">
    <source>
        <dbReference type="Proteomes" id="UP000823775"/>
    </source>
</evidence>
<dbReference type="EMBL" id="JACEIK010005188">
    <property type="protein sequence ID" value="MCE0480902.1"/>
    <property type="molecule type" value="Genomic_DNA"/>
</dbReference>
<proteinExistence type="predicted"/>
<feature type="region of interest" description="Disordered" evidence="1">
    <location>
        <begin position="32"/>
        <end position="120"/>
    </location>
</feature>
<evidence type="ECO:0000313" key="3">
    <source>
        <dbReference type="EMBL" id="MCE0480902.1"/>
    </source>
</evidence>
<keyword evidence="2" id="KW-0472">Membrane</keyword>
<keyword evidence="2" id="KW-0812">Transmembrane</keyword>
<feature type="compositionally biased region" description="Basic and acidic residues" evidence="1">
    <location>
        <begin position="95"/>
        <end position="106"/>
    </location>
</feature>
<comment type="caution">
    <text evidence="3">The sequence shown here is derived from an EMBL/GenBank/DDBJ whole genome shotgun (WGS) entry which is preliminary data.</text>
</comment>
<evidence type="ECO:0000256" key="1">
    <source>
        <dbReference type="SAM" id="MobiDB-lite"/>
    </source>
</evidence>
<dbReference type="Proteomes" id="UP000823775">
    <property type="component" value="Unassembled WGS sequence"/>
</dbReference>
<feature type="compositionally biased region" description="Low complexity" evidence="1">
    <location>
        <begin position="37"/>
        <end position="48"/>
    </location>
</feature>
<sequence length="120" mass="12734">MERTYGRTVWVFVIINGLSYVLVGSTVVNTRAKSKAQEAAAATASPPQYDEGSNKAESDGDNPPADNEEEGNDNAEEGNDDVEELGDDDIEADESGDKESVAEKPNEQVGASEPATTPEE</sequence>
<accession>A0ABS8VL01</accession>
<keyword evidence="4" id="KW-1185">Reference proteome</keyword>
<feature type="compositionally biased region" description="Acidic residues" evidence="1">
    <location>
        <begin position="66"/>
        <end position="94"/>
    </location>
</feature>
<name>A0ABS8VL01_DATST</name>
<organism evidence="3 4">
    <name type="scientific">Datura stramonium</name>
    <name type="common">Jimsonweed</name>
    <name type="synonym">Common thornapple</name>
    <dbReference type="NCBI Taxonomy" id="4076"/>
    <lineage>
        <taxon>Eukaryota</taxon>
        <taxon>Viridiplantae</taxon>
        <taxon>Streptophyta</taxon>
        <taxon>Embryophyta</taxon>
        <taxon>Tracheophyta</taxon>
        <taxon>Spermatophyta</taxon>
        <taxon>Magnoliopsida</taxon>
        <taxon>eudicotyledons</taxon>
        <taxon>Gunneridae</taxon>
        <taxon>Pentapetalae</taxon>
        <taxon>asterids</taxon>
        <taxon>lamiids</taxon>
        <taxon>Solanales</taxon>
        <taxon>Solanaceae</taxon>
        <taxon>Solanoideae</taxon>
        <taxon>Datureae</taxon>
        <taxon>Datura</taxon>
    </lineage>
</organism>
<protein>
    <submittedName>
        <fullName evidence="3">Uncharacterized protein</fullName>
    </submittedName>
</protein>
<gene>
    <name evidence="3" type="ORF">HAX54_038130</name>
</gene>
<feature type="non-terminal residue" evidence="3">
    <location>
        <position position="120"/>
    </location>
</feature>
<reference evidence="3 4" key="1">
    <citation type="journal article" date="2021" name="BMC Genomics">
        <title>Datura genome reveals duplications of psychoactive alkaloid biosynthetic genes and high mutation rate following tissue culture.</title>
        <authorList>
            <person name="Rajewski A."/>
            <person name="Carter-House D."/>
            <person name="Stajich J."/>
            <person name="Litt A."/>
        </authorList>
    </citation>
    <scope>NUCLEOTIDE SEQUENCE [LARGE SCALE GENOMIC DNA]</scope>
    <source>
        <strain evidence="3">AR-01</strain>
    </source>
</reference>